<dbReference type="OrthoDB" id="36200at2759"/>
<keyword evidence="3" id="KW-1185">Reference proteome</keyword>
<dbReference type="EMBL" id="CAICTM010000382">
    <property type="protein sequence ID" value="CAB9509285.1"/>
    <property type="molecule type" value="Genomic_DNA"/>
</dbReference>
<keyword evidence="1" id="KW-0812">Transmembrane</keyword>
<protein>
    <submittedName>
        <fullName evidence="2">Uncharacterized protein</fullName>
    </submittedName>
</protein>
<reference evidence="2" key="1">
    <citation type="submission" date="2020-06" db="EMBL/GenBank/DDBJ databases">
        <authorList>
            <consortium name="Plant Systems Biology data submission"/>
        </authorList>
    </citation>
    <scope>NUCLEOTIDE SEQUENCE</scope>
    <source>
        <strain evidence="2">D6</strain>
    </source>
</reference>
<gene>
    <name evidence="2" type="ORF">SEMRO_383_G131240.1</name>
</gene>
<name>A0A9N8DZ51_9STRA</name>
<organism evidence="2 3">
    <name type="scientific">Seminavis robusta</name>
    <dbReference type="NCBI Taxonomy" id="568900"/>
    <lineage>
        <taxon>Eukaryota</taxon>
        <taxon>Sar</taxon>
        <taxon>Stramenopiles</taxon>
        <taxon>Ochrophyta</taxon>
        <taxon>Bacillariophyta</taxon>
        <taxon>Bacillariophyceae</taxon>
        <taxon>Bacillariophycidae</taxon>
        <taxon>Naviculales</taxon>
        <taxon>Naviculaceae</taxon>
        <taxon>Seminavis</taxon>
    </lineage>
</organism>
<sequence length="103" mass="11009">MCNDVGSTSRCCAFYSAVGVIFTLWVGVMITTQPFFIGGLEDPDEAKSSAFGAMGAFIFTFVVSLLGMWYDTNHKIDDTASVDGPEAEYHLATGDVPTYGTSS</sequence>
<evidence type="ECO:0000313" key="2">
    <source>
        <dbReference type="EMBL" id="CAB9509285.1"/>
    </source>
</evidence>
<accession>A0A9N8DZ51</accession>
<keyword evidence="1" id="KW-1133">Transmembrane helix</keyword>
<evidence type="ECO:0000256" key="1">
    <source>
        <dbReference type="SAM" id="Phobius"/>
    </source>
</evidence>
<keyword evidence="1" id="KW-0472">Membrane</keyword>
<evidence type="ECO:0000313" key="3">
    <source>
        <dbReference type="Proteomes" id="UP001153069"/>
    </source>
</evidence>
<dbReference type="AlphaFoldDB" id="A0A9N8DZ51"/>
<feature type="transmembrane region" description="Helical" evidence="1">
    <location>
        <begin position="50"/>
        <end position="70"/>
    </location>
</feature>
<feature type="transmembrane region" description="Helical" evidence="1">
    <location>
        <begin position="12"/>
        <end position="30"/>
    </location>
</feature>
<dbReference type="Proteomes" id="UP001153069">
    <property type="component" value="Unassembled WGS sequence"/>
</dbReference>
<proteinExistence type="predicted"/>
<comment type="caution">
    <text evidence="2">The sequence shown here is derived from an EMBL/GenBank/DDBJ whole genome shotgun (WGS) entry which is preliminary data.</text>
</comment>